<organism evidence="3 4">
    <name type="scientific">Corynebacterium pygosceleis</name>
    <dbReference type="NCBI Taxonomy" id="2800406"/>
    <lineage>
        <taxon>Bacteria</taxon>
        <taxon>Bacillati</taxon>
        <taxon>Actinomycetota</taxon>
        <taxon>Actinomycetes</taxon>
        <taxon>Mycobacteriales</taxon>
        <taxon>Corynebacteriaceae</taxon>
        <taxon>Corynebacterium</taxon>
    </lineage>
</organism>
<evidence type="ECO:0000256" key="1">
    <source>
        <dbReference type="SAM" id="MobiDB-lite"/>
    </source>
</evidence>
<sequence>MNTLTLDPEHARVLARDLNDSADATPDEEPQAPQPTPGTLELIPAFIDAARTLNRRRIVLSSHARELAAAHGAVGGHIDTVVAADSALARGFRA</sequence>
<protein>
    <submittedName>
        <fullName evidence="3">Uncharacterized protein</fullName>
    </submittedName>
</protein>
<accession>A0A9Q4C811</accession>
<dbReference type="AlphaFoldDB" id="A0A9Q4C811"/>
<feature type="region of interest" description="Disordered" evidence="1">
    <location>
        <begin position="19"/>
        <end position="40"/>
    </location>
</feature>
<dbReference type="EMBL" id="JAPMKV010000003">
    <property type="protein sequence ID" value="MCX7444806.1"/>
    <property type="molecule type" value="Genomic_DNA"/>
</dbReference>
<comment type="caution">
    <text evidence="3">The sequence shown here is derived from an EMBL/GenBank/DDBJ whole genome shotgun (WGS) entry which is preliminary data.</text>
</comment>
<dbReference type="Proteomes" id="UP001071478">
    <property type="component" value="Unassembled WGS sequence"/>
</dbReference>
<proteinExistence type="predicted"/>
<evidence type="ECO:0000313" key="5">
    <source>
        <dbReference type="Proteomes" id="UP001081709"/>
    </source>
</evidence>
<dbReference type="EMBL" id="JAPMKU010000002">
    <property type="protein sequence ID" value="MCX7468016.1"/>
    <property type="molecule type" value="Genomic_DNA"/>
</dbReference>
<evidence type="ECO:0000313" key="3">
    <source>
        <dbReference type="EMBL" id="MCX7468016.1"/>
    </source>
</evidence>
<gene>
    <name evidence="2" type="ORF">OS125_06055</name>
    <name evidence="3" type="ORF">OS129_03865</name>
</gene>
<evidence type="ECO:0000313" key="2">
    <source>
        <dbReference type="EMBL" id="MCX7444806.1"/>
    </source>
</evidence>
<evidence type="ECO:0000313" key="4">
    <source>
        <dbReference type="Proteomes" id="UP001071478"/>
    </source>
</evidence>
<keyword evidence="5" id="KW-1185">Reference proteome</keyword>
<name>A0A9Q4C811_9CORY</name>
<dbReference type="RefSeq" id="WP_200254215.1">
    <property type="nucleotide sequence ID" value="NZ_JAENIQ020000001.1"/>
</dbReference>
<reference evidence="3" key="1">
    <citation type="submission" date="2022-11" db="EMBL/GenBank/DDBJ databases">
        <title>Corynebacterium sp. isolated from Penguins.</title>
        <authorList>
            <person name="Sedlar K."/>
            <person name="Svec P."/>
        </authorList>
    </citation>
    <scope>NUCLEOTIDE SEQUENCE</scope>
    <source>
        <strain evidence="2">P7003</strain>
        <strain evidence="3">P7374</strain>
    </source>
</reference>
<dbReference type="Proteomes" id="UP001081709">
    <property type="component" value="Unassembled WGS sequence"/>
</dbReference>